<dbReference type="AlphaFoldDB" id="A0A9P6H839"/>
<dbReference type="Proteomes" id="UP000736335">
    <property type="component" value="Unassembled WGS sequence"/>
</dbReference>
<reference evidence="2" key="2">
    <citation type="submission" date="2020-11" db="EMBL/GenBank/DDBJ databases">
        <authorList>
            <consortium name="DOE Joint Genome Institute"/>
            <person name="Kuo A."/>
            <person name="Miyauchi S."/>
            <person name="Kiss E."/>
            <person name="Drula E."/>
            <person name="Kohler A."/>
            <person name="Sanchez-Garcia M."/>
            <person name="Andreopoulos B."/>
            <person name="Barry K.W."/>
            <person name="Bonito G."/>
            <person name="Buee M."/>
            <person name="Carver A."/>
            <person name="Chen C."/>
            <person name="Cichocki N."/>
            <person name="Clum A."/>
            <person name="Culley D."/>
            <person name="Crous P.W."/>
            <person name="Fauchery L."/>
            <person name="Girlanda M."/>
            <person name="Hayes R."/>
            <person name="Keri Z."/>
            <person name="Labutti K."/>
            <person name="Lipzen A."/>
            <person name="Lombard V."/>
            <person name="Magnuson J."/>
            <person name="Maillard F."/>
            <person name="Morin E."/>
            <person name="Murat C."/>
            <person name="Nolan M."/>
            <person name="Ohm R."/>
            <person name="Pangilinan J."/>
            <person name="Pereira M."/>
            <person name="Perotto S."/>
            <person name="Peter M."/>
            <person name="Riley R."/>
            <person name="Sitrit Y."/>
            <person name="Stielow B."/>
            <person name="Szollosi G."/>
            <person name="Zifcakova L."/>
            <person name="Stursova M."/>
            <person name="Spatafora J.W."/>
            <person name="Tedersoo L."/>
            <person name="Vaario L.-M."/>
            <person name="Yamada A."/>
            <person name="Yan M."/>
            <person name="Wang P."/>
            <person name="Xu J."/>
            <person name="Bruns T."/>
            <person name="Baldrian P."/>
            <person name="Vilgalys R."/>
            <person name="Henrissat B."/>
            <person name="Grigoriev I.V."/>
            <person name="Hibbett D."/>
            <person name="Nagy L.G."/>
            <person name="Martin F.M."/>
        </authorList>
    </citation>
    <scope>NUCLEOTIDE SEQUENCE</scope>
    <source>
        <strain evidence="2">UH-Tt-Lm1</strain>
    </source>
</reference>
<feature type="transmembrane region" description="Helical" evidence="1">
    <location>
        <begin position="20"/>
        <end position="36"/>
    </location>
</feature>
<keyword evidence="1" id="KW-0812">Transmembrane</keyword>
<evidence type="ECO:0000313" key="3">
    <source>
        <dbReference type="Proteomes" id="UP000736335"/>
    </source>
</evidence>
<reference evidence="2" key="1">
    <citation type="journal article" date="2020" name="Nat. Commun.">
        <title>Large-scale genome sequencing of mycorrhizal fungi provides insights into the early evolution of symbiotic traits.</title>
        <authorList>
            <person name="Miyauchi S."/>
            <person name="Kiss E."/>
            <person name="Kuo A."/>
            <person name="Drula E."/>
            <person name="Kohler A."/>
            <person name="Sanchez-Garcia M."/>
            <person name="Morin E."/>
            <person name="Andreopoulos B."/>
            <person name="Barry K.W."/>
            <person name="Bonito G."/>
            <person name="Buee M."/>
            <person name="Carver A."/>
            <person name="Chen C."/>
            <person name="Cichocki N."/>
            <person name="Clum A."/>
            <person name="Culley D."/>
            <person name="Crous P.W."/>
            <person name="Fauchery L."/>
            <person name="Girlanda M."/>
            <person name="Hayes R.D."/>
            <person name="Keri Z."/>
            <person name="LaButti K."/>
            <person name="Lipzen A."/>
            <person name="Lombard V."/>
            <person name="Magnuson J."/>
            <person name="Maillard F."/>
            <person name="Murat C."/>
            <person name="Nolan M."/>
            <person name="Ohm R.A."/>
            <person name="Pangilinan J."/>
            <person name="Pereira M.F."/>
            <person name="Perotto S."/>
            <person name="Peter M."/>
            <person name="Pfister S."/>
            <person name="Riley R."/>
            <person name="Sitrit Y."/>
            <person name="Stielow J.B."/>
            <person name="Szollosi G."/>
            <person name="Zifcakova L."/>
            <person name="Stursova M."/>
            <person name="Spatafora J.W."/>
            <person name="Tedersoo L."/>
            <person name="Vaario L.M."/>
            <person name="Yamada A."/>
            <person name="Yan M."/>
            <person name="Wang P."/>
            <person name="Xu J."/>
            <person name="Bruns T."/>
            <person name="Baldrian P."/>
            <person name="Vilgalys R."/>
            <person name="Dunand C."/>
            <person name="Henrissat B."/>
            <person name="Grigoriev I.V."/>
            <person name="Hibbett D."/>
            <person name="Nagy L.G."/>
            <person name="Martin F.M."/>
        </authorList>
    </citation>
    <scope>NUCLEOTIDE SEQUENCE</scope>
    <source>
        <strain evidence="2">UH-Tt-Lm1</strain>
    </source>
</reference>
<name>A0A9P6H839_9AGAM</name>
<keyword evidence="1" id="KW-0472">Membrane</keyword>
<proteinExistence type="predicted"/>
<keyword evidence="3" id="KW-1185">Reference proteome</keyword>
<accession>A0A9P6H839</accession>
<dbReference type="EMBL" id="WIUZ02000016">
    <property type="protein sequence ID" value="KAF9780521.1"/>
    <property type="molecule type" value="Genomic_DNA"/>
</dbReference>
<organism evidence="2 3">
    <name type="scientific">Thelephora terrestris</name>
    <dbReference type="NCBI Taxonomy" id="56493"/>
    <lineage>
        <taxon>Eukaryota</taxon>
        <taxon>Fungi</taxon>
        <taxon>Dikarya</taxon>
        <taxon>Basidiomycota</taxon>
        <taxon>Agaricomycotina</taxon>
        <taxon>Agaricomycetes</taxon>
        <taxon>Thelephorales</taxon>
        <taxon>Thelephoraceae</taxon>
        <taxon>Thelephora</taxon>
    </lineage>
</organism>
<keyword evidence="1" id="KW-1133">Transmembrane helix</keyword>
<comment type="caution">
    <text evidence="2">The sequence shown here is derived from an EMBL/GenBank/DDBJ whole genome shotgun (WGS) entry which is preliminary data.</text>
</comment>
<protein>
    <submittedName>
        <fullName evidence="2">Uncharacterized protein</fullName>
    </submittedName>
</protein>
<evidence type="ECO:0000256" key="1">
    <source>
        <dbReference type="SAM" id="Phobius"/>
    </source>
</evidence>
<sequence>MTWWSSGTWSSGNFDLRNSLTAVIALLLSQALYTFIKKMFCLSRVMWTPVTSCVGNWIWSYELVGMLVFIRMRDRRVRALSLRCEFGYSTCQYGALLVVLV</sequence>
<evidence type="ECO:0000313" key="2">
    <source>
        <dbReference type="EMBL" id="KAF9780521.1"/>
    </source>
</evidence>
<gene>
    <name evidence="2" type="ORF">BJ322DRAFT_1083363</name>
</gene>